<keyword evidence="5" id="KW-1185">Reference proteome</keyword>
<name>A0A4P2VD74_9ARCH</name>
<evidence type="ECO:0000259" key="3">
    <source>
        <dbReference type="PROSITE" id="PS51186"/>
    </source>
</evidence>
<keyword evidence="1 4" id="KW-0808">Transferase</keyword>
<accession>A0A4P2VD74</accession>
<evidence type="ECO:0000256" key="1">
    <source>
        <dbReference type="ARBA" id="ARBA00022679"/>
    </source>
</evidence>
<dbReference type="Proteomes" id="UP000509448">
    <property type="component" value="Chromosome"/>
</dbReference>
<dbReference type="EMBL" id="AP018732">
    <property type="protein sequence ID" value="BBE41772.1"/>
    <property type="molecule type" value="Genomic_DNA"/>
</dbReference>
<dbReference type="GeneID" id="55584199"/>
<dbReference type="RefSeq" id="WP_174448078.1">
    <property type="nucleotide sequence ID" value="NZ_AP018732.1"/>
</dbReference>
<dbReference type="PANTHER" id="PTHR23091">
    <property type="entry name" value="N-TERMINAL ACETYLTRANSFERASE"/>
    <property type="match status" value="1"/>
</dbReference>
<gene>
    <name evidence="4" type="ORF">NAS2_0381</name>
</gene>
<dbReference type="InterPro" id="IPR045047">
    <property type="entry name" value="Ard1-like"/>
</dbReference>
<dbReference type="AlphaFoldDB" id="A0A4P2VD74"/>
<sequence length="169" mass="18861">MEIDAAAPSGYVVRRATREDLREVIRLNRENLPENYSEEFFEEVLESNPETFLVAEEGGRGGGKRLAGYIMCRVEIGFPLVGRAPLVKKGHVISIAVAPEHRRKGVGMALMVEGMNALRSRGCSEVYLEVRVGNAPAISLYRKLGFRVSRRIPGYYRDGEDAFVMARSL</sequence>
<organism evidence="4 5">
    <name type="scientific">Conexivisphaera calida</name>
    <dbReference type="NCBI Taxonomy" id="1874277"/>
    <lineage>
        <taxon>Archaea</taxon>
        <taxon>Nitrososphaerota</taxon>
        <taxon>Conexivisphaeria</taxon>
        <taxon>Conexivisphaerales</taxon>
        <taxon>Conexivisphaeraceae</taxon>
        <taxon>Conexivisphaera</taxon>
    </lineage>
</organism>
<protein>
    <submittedName>
        <fullName evidence="4">Ribosomal-protein-S18p-alanine acetyltransferase</fullName>
    </submittedName>
</protein>
<dbReference type="CDD" id="cd04301">
    <property type="entry name" value="NAT_SF"/>
    <property type="match status" value="1"/>
</dbReference>
<dbReference type="PROSITE" id="PS51186">
    <property type="entry name" value="GNAT"/>
    <property type="match status" value="1"/>
</dbReference>
<proteinExistence type="predicted"/>
<dbReference type="PANTHER" id="PTHR23091:SF4">
    <property type="entry name" value="N-TERMINAL AMINO-ACID N(ALPHA)-ACETYLTRANSFERASE NATA"/>
    <property type="match status" value="1"/>
</dbReference>
<reference evidence="4 5" key="1">
    <citation type="journal article" date="2019" name="ISME J.">
        <title>Isolation and characterization of a thermophilic sulfur- and iron-reducing thaumarchaeote from a terrestrial acidic hot spring.</title>
        <authorList>
            <person name="Kato S."/>
            <person name="Itoh T."/>
            <person name="Yuki M."/>
            <person name="Nagamori M."/>
            <person name="Ohnishi M."/>
            <person name="Uematsu K."/>
            <person name="Suzuki K."/>
            <person name="Takashina T."/>
            <person name="Ohkuma M."/>
        </authorList>
    </citation>
    <scope>NUCLEOTIDE SEQUENCE [LARGE SCALE GENOMIC DNA]</scope>
    <source>
        <strain evidence="4 5">NAS-02</strain>
    </source>
</reference>
<dbReference type="InterPro" id="IPR006464">
    <property type="entry name" value="AcTrfase_RimI/Ard1"/>
</dbReference>
<dbReference type="NCBIfam" id="TIGR01575">
    <property type="entry name" value="rimI"/>
    <property type="match status" value="1"/>
</dbReference>
<dbReference type="KEGG" id="ccai:NAS2_0381"/>
<keyword evidence="2" id="KW-0012">Acyltransferase</keyword>
<evidence type="ECO:0000313" key="5">
    <source>
        <dbReference type="Proteomes" id="UP000509448"/>
    </source>
</evidence>
<evidence type="ECO:0000313" key="4">
    <source>
        <dbReference type="EMBL" id="BBE41772.1"/>
    </source>
</evidence>
<feature type="domain" description="N-acetyltransferase" evidence="3">
    <location>
        <begin position="11"/>
        <end position="169"/>
    </location>
</feature>
<dbReference type="GO" id="GO:0031415">
    <property type="term" value="C:NatA complex"/>
    <property type="evidence" value="ECO:0007669"/>
    <property type="project" value="InterPro"/>
</dbReference>
<dbReference type="InterPro" id="IPR016181">
    <property type="entry name" value="Acyl_CoA_acyltransferase"/>
</dbReference>
<dbReference type="InterPro" id="IPR000182">
    <property type="entry name" value="GNAT_dom"/>
</dbReference>
<dbReference type="Pfam" id="PF00583">
    <property type="entry name" value="Acetyltransf_1"/>
    <property type="match status" value="1"/>
</dbReference>
<dbReference type="SUPFAM" id="SSF55729">
    <property type="entry name" value="Acyl-CoA N-acyltransferases (Nat)"/>
    <property type="match status" value="1"/>
</dbReference>
<dbReference type="OrthoDB" id="43754at2157"/>
<evidence type="ECO:0000256" key="2">
    <source>
        <dbReference type="ARBA" id="ARBA00023315"/>
    </source>
</evidence>
<dbReference type="GO" id="GO:0004596">
    <property type="term" value="F:protein-N-terminal amino-acid acetyltransferase activity"/>
    <property type="evidence" value="ECO:0007669"/>
    <property type="project" value="InterPro"/>
</dbReference>
<dbReference type="Gene3D" id="3.40.630.30">
    <property type="match status" value="1"/>
</dbReference>